<keyword evidence="2" id="KW-1133">Transmembrane helix</keyword>
<feature type="compositionally biased region" description="Polar residues" evidence="1">
    <location>
        <begin position="203"/>
        <end position="217"/>
    </location>
</feature>
<proteinExistence type="predicted"/>
<dbReference type="STRING" id="114155.A0A4Q9Q8F9"/>
<dbReference type="EMBL" id="ML145090">
    <property type="protein sequence ID" value="TBU63336.1"/>
    <property type="molecule type" value="Genomic_DNA"/>
</dbReference>
<feature type="region of interest" description="Disordered" evidence="1">
    <location>
        <begin position="539"/>
        <end position="564"/>
    </location>
</feature>
<feature type="region of interest" description="Disordered" evidence="1">
    <location>
        <begin position="370"/>
        <end position="394"/>
    </location>
</feature>
<evidence type="ECO:0000313" key="4">
    <source>
        <dbReference type="EMBL" id="TBU63336.1"/>
    </source>
</evidence>
<keyword evidence="2" id="KW-0812">Transmembrane</keyword>
<feature type="compositionally biased region" description="Polar residues" evidence="1">
    <location>
        <begin position="271"/>
        <end position="287"/>
    </location>
</feature>
<gene>
    <name evidence="4" type="ORF">BD310DRAFT_628099</name>
</gene>
<evidence type="ECO:0000259" key="3">
    <source>
        <dbReference type="Pfam" id="PF09463"/>
    </source>
</evidence>
<dbReference type="Pfam" id="PF09463">
    <property type="entry name" value="Opy2"/>
    <property type="match status" value="1"/>
</dbReference>
<evidence type="ECO:0000313" key="5">
    <source>
        <dbReference type="Proteomes" id="UP000292082"/>
    </source>
</evidence>
<reference evidence="4 5" key="1">
    <citation type="submission" date="2019-01" db="EMBL/GenBank/DDBJ databases">
        <title>Draft genome sequences of three monokaryotic isolates of the white-rot basidiomycete fungus Dichomitus squalens.</title>
        <authorList>
            <consortium name="DOE Joint Genome Institute"/>
            <person name="Lopez S.C."/>
            <person name="Andreopoulos B."/>
            <person name="Pangilinan J."/>
            <person name="Lipzen A."/>
            <person name="Riley R."/>
            <person name="Ahrendt S."/>
            <person name="Ng V."/>
            <person name="Barry K."/>
            <person name="Daum C."/>
            <person name="Grigoriev I.V."/>
            <person name="Hilden K.S."/>
            <person name="Makela M.R."/>
            <person name="de Vries R.P."/>
        </authorList>
    </citation>
    <scope>NUCLEOTIDE SEQUENCE [LARGE SCALE GENOMIC DNA]</scope>
    <source>
        <strain evidence="4 5">CBS 464.89</strain>
    </source>
</reference>
<feature type="compositionally biased region" description="Polar residues" evidence="1">
    <location>
        <begin position="246"/>
        <end position="258"/>
    </location>
</feature>
<feature type="compositionally biased region" description="Polar residues" evidence="1">
    <location>
        <begin position="370"/>
        <end position="393"/>
    </location>
</feature>
<feature type="region of interest" description="Disordered" evidence="1">
    <location>
        <begin position="186"/>
        <end position="287"/>
    </location>
</feature>
<sequence length="594" mass="62879">MGRDRSCSRRHPTLERCRLSYRHRSQRAGHRRARFPFPCIPSPVPSRSFRLSLSSPSIMLVGNLNSAHLNRHLPRQANGTRGSDGCLICDDLQPSCNCAFGQQCVLITRLCDQCPYASCIAGSSSVSSKKGGVSGGAVAGAVIAVILVLAATVAGYFWYRRRQRLAAQNTASDESKPDVPARAEEVLNRPDPNEKPNSPPPQLSSIRIFSGSLQGTINLDPAASTAGRTQPSSASVHSNPFEDNHSIQTTSTGTQSNVIPIALVPPGSVESGASSAQSAEHNAPQTHANARSDMNLDHVNVSNDTLTPPGAAYVPSARAGGDNTINRMSYMTTGSYTSDFLETSVIVTPTRGTVKQVVGVAKAEVLRTPPSDTLSRASTLSRQARSPLANSSFGPADIMHEEKEEQEQEVTVQANPFSDNHSPYSNALQAHSSNSRHVHLKTSNSFPFVPPSPISNLPPRTPPRSPVTQQSFAGAQDDRNAQSAQEMVNRARASASLSSTISPLQPPNRKALGMSVASNGSTASNGLGSFPFQIDSGAPEASNVSTAPSSFSSSSGGSIAQRKRASLDTLALTSDLSSYPLGFDKTPAPPVPRR</sequence>
<dbReference type="Proteomes" id="UP000292082">
    <property type="component" value="Unassembled WGS sequence"/>
</dbReference>
<name>A0A4Q9Q8F9_9APHY</name>
<protein>
    <recommendedName>
        <fullName evidence="3">Membrane anchor Opy2 N-terminal domain-containing protein</fullName>
    </recommendedName>
</protein>
<feature type="compositionally biased region" description="Low complexity" evidence="1">
    <location>
        <begin position="549"/>
        <end position="558"/>
    </location>
</feature>
<accession>A0A4Q9Q8F9</accession>
<feature type="transmembrane region" description="Helical" evidence="2">
    <location>
        <begin position="137"/>
        <end position="159"/>
    </location>
</feature>
<keyword evidence="5" id="KW-1185">Reference proteome</keyword>
<dbReference type="AlphaFoldDB" id="A0A4Q9Q8F9"/>
<dbReference type="InterPro" id="IPR018571">
    <property type="entry name" value="Membrane_anchor_Opy2_N"/>
</dbReference>
<feature type="compositionally biased region" description="Polar residues" evidence="1">
    <location>
        <begin position="419"/>
        <end position="433"/>
    </location>
</feature>
<evidence type="ECO:0000256" key="1">
    <source>
        <dbReference type="SAM" id="MobiDB-lite"/>
    </source>
</evidence>
<feature type="domain" description="Membrane anchor Opy2 N-terminal" evidence="3">
    <location>
        <begin position="86"/>
        <end position="119"/>
    </location>
</feature>
<feature type="region of interest" description="Disordered" evidence="1">
    <location>
        <begin position="419"/>
        <end position="517"/>
    </location>
</feature>
<evidence type="ECO:0000256" key="2">
    <source>
        <dbReference type="SAM" id="Phobius"/>
    </source>
</evidence>
<feature type="compositionally biased region" description="Polar residues" evidence="1">
    <location>
        <begin position="226"/>
        <end position="238"/>
    </location>
</feature>
<organism evidence="4 5">
    <name type="scientific">Dichomitus squalens</name>
    <dbReference type="NCBI Taxonomy" id="114155"/>
    <lineage>
        <taxon>Eukaryota</taxon>
        <taxon>Fungi</taxon>
        <taxon>Dikarya</taxon>
        <taxon>Basidiomycota</taxon>
        <taxon>Agaricomycotina</taxon>
        <taxon>Agaricomycetes</taxon>
        <taxon>Polyporales</taxon>
        <taxon>Polyporaceae</taxon>
        <taxon>Dichomitus</taxon>
    </lineage>
</organism>
<keyword evidence="2" id="KW-0472">Membrane</keyword>